<evidence type="ECO:0000259" key="8">
    <source>
        <dbReference type="SMART" id="SM00363"/>
    </source>
</evidence>
<reference evidence="11" key="2">
    <citation type="journal article" date="2020" name="mSystems">
        <title>Genome- and Community-Level Interaction Insights into Carbon Utilization and Element Cycling Functions of Hydrothermarchaeota in Hydrothermal Sediment.</title>
        <authorList>
            <person name="Zhou Z."/>
            <person name="Liu Y."/>
            <person name="Xu W."/>
            <person name="Pan J."/>
            <person name="Luo Z.H."/>
            <person name="Li M."/>
        </authorList>
    </citation>
    <scope>NUCLEOTIDE SEQUENCE [LARGE SCALE GENOMIC DNA]</scope>
    <source>
        <strain evidence="11">SpSt-61</strain>
    </source>
</reference>
<accession>A0A172T0Q8</accession>
<reference evidence="10 12" key="1">
    <citation type="submission" date="2014-08" db="EMBL/GenBank/DDBJ databases">
        <title>Fervidobacterium pennivorans DYC genome.</title>
        <authorList>
            <person name="Wushke S."/>
        </authorList>
    </citation>
    <scope>NUCLEOTIDE SEQUENCE [LARGE SCALE GENOMIC DNA]</scope>
    <source>
        <strain evidence="10 12">DYC</strain>
    </source>
</reference>
<dbReference type="SUPFAM" id="SSF55174">
    <property type="entry name" value="Alpha-L RNA-binding motif"/>
    <property type="match status" value="1"/>
</dbReference>
<dbReference type="Gene3D" id="1.10.1050.10">
    <property type="entry name" value="Ribosomal Protein S4 Delta 41, Chain A, domain 1"/>
    <property type="match status" value="1"/>
</dbReference>
<dbReference type="Proteomes" id="UP000077096">
    <property type="component" value="Chromosome"/>
</dbReference>
<proteinExistence type="inferred from homology"/>
<dbReference type="InterPro" id="IPR001912">
    <property type="entry name" value="Ribosomal_uS4_N"/>
</dbReference>
<dbReference type="InterPro" id="IPR002942">
    <property type="entry name" value="S4_RNA-bd"/>
</dbReference>
<dbReference type="InterPro" id="IPR005709">
    <property type="entry name" value="Ribosomal_uS4_bac-type"/>
</dbReference>
<dbReference type="CDD" id="cd00165">
    <property type="entry name" value="S4"/>
    <property type="match status" value="1"/>
</dbReference>
<dbReference type="SMART" id="SM01390">
    <property type="entry name" value="Ribosomal_S4"/>
    <property type="match status" value="1"/>
</dbReference>
<evidence type="ECO:0000259" key="9">
    <source>
        <dbReference type="SMART" id="SM01390"/>
    </source>
</evidence>
<sequence length="209" mass="24235">MARYTGALCRLCRREGMKLYLKGERCFSEKCPFDKRPFAPGQHGREKKKLTQYGLQLRAKQTMKRIYGVLEKQFRIYYERAAKQAGDTRENLVAQVERRLDNVVYRLGFAINRRTARQLVSHGHILVNGKKVDIPSYQVRPGDVISIKESSRGIQPIKQALELNKGRAVAPWLEVDYDQFTGKYVRNPKLEEVTDLPVNVQAIVEFYSR</sequence>
<dbReference type="FunFam" id="3.10.290.10:FF:000001">
    <property type="entry name" value="30S ribosomal protein S4"/>
    <property type="match status" value="1"/>
</dbReference>
<feature type="domain" description="RNA-binding S4" evidence="8">
    <location>
        <begin position="98"/>
        <end position="158"/>
    </location>
</feature>
<evidence type="ECO:0000256" key="5">
    <source>
        <dbReference type="ARBA" id="ARBA00023274"/>
    </source>
</evidence>
<dbReference type="GO" id="GO:0015935">
    <property type="term" value="C:small ribosomal subunit"/>
    <property type="evidence" value="ECO:0007669"/>
    <property type="project" value="InterPro"/>
</dbReference>
<comment type="subunit">
    <text evidence="7">Part of the 30S ribosomal subunit. Contacts protein S5. The interaction surface between S4 and S5 is involved in control of translational fidelity.</text>
</comment>
<evidence type="ECO:0000256" key="2">
    <source>
        <dbReference type="ARBA" id="ARBA00022730"/>
    </source>
</evidence>
<keyword evidence="3 7" id="KW-0694">RNA-binding</keyword>
<dbReference type="GO" id="GO:0019843">
    <property type="term" value="F:rRNA binding"/>
    <property type="evidence" value="ECO:0007669"/>
    <property type="project" value="UniProtKB-UniRule"/>
</dbReference>
<dbReference type="FunFam" id="1.10.1050.10:FF:000001">
    <property type="entry name" value="30S ribosomal protein S4"/>
    <property type="match status" value="1"/>
</dbReference>
<dbReference type="Pfam" id="PF00163">
    <property type="entry name" value="Ribosomal_S4"/>
    <property type="match status" value="1"/>
</dbReference>
<evidence type="ECO:0000313" key="12">
    <source>
        <dbReference type="Proteomes" id="UP000077096"/>
    </source>
</evidence>
<evidence type="ECO:0000256" key="3">
    <source>
        <dbReference type="ARBA" id="ARBA00022884"/>
    </source>
</evidence>
<dbReference type="GO" id="GO:0006412">
    <property type="term" value="P:translation"/>
    <property type="evidence" value="ECO:0007669"/>
    <property type="project" value="UniProtKB-UniRule"/>
</dbReference>
<dbReference type="EMBL" id="CP011393">
    <property type="protein sequence ID" value="ANE40595.1"/>
    <property type="molecule type" value="Genomic_DNA"/>
</dbReference>
<dbReference type="AlphaFoldDB" id="A0A172T0Q8"/>
<comment type="function">
    <text evidence="7">One of the primary rRNA binding proteins, it binds directly to 16S rRNA where it nucleates assembly of the body of the 30S subunit.</text>
</comment>
<dbReference type="InterPro" id="IPR022801">
    <property type="entry name" value="Ribosomal_uS4"/>
</dbReference>
<dbReference type="InterPro" id="IPR036986">
    <property type="entry name" value="S4_RNA-bd_sf"/>
</dbReference>
<keyword evidence="2 7" id="KW-0699">rRNA-binding</keyword>
<dbReference type="Gene3D" id="3.10.290.10">
    <property type="entry name" value="RNA-binding S4 domain"/>
    <property type="match status" value="1"/>
</dbReference>
<dbReference type="PANTHER" id="PTHR11831:SF4">
    <property type="entry name" value="SMALL RIBOSOMAL SUBUNIT PROTEIN US4M"/>
    <property type="match status" value="1"/>
</dbReference>
<name>A0A172T0Q8_FERPE</name>
<evidence type="ECO:0000256" key="6">
    <source>
        <dbReference type="ARBA" id="ARBA00035254"/>
    </source>
</evidence>
<evidence type="ECO:0000256" key="4">
    <source>
        <dbReference type="ARBA" id="ARBA00022980"/>
    </source>
</evidence>
<feature type="domain" description="Small ribosomal subunit protein uS4 N-terminal" evidence="9">
    <location>
        <begin position="3"/>
        <end position="97"/>
    </location>
</feature>
<dbReference type="OrthoDB" id="9803672at2"/>
<comment type="function">
    <text evidence="7">With S5 and S12 plays an important role in translational accuracy.</text>
</comment>
<dbReference type="HAMAP" id="MF_01306_B">
    <property type="entry name" value="Ribosomal_uS4_B"/>
    <property type="match status" value="1"/>
</dbReference>
<dbReference type="GO" id="GO:0003735">
    <property type="term" value="F:structural constituent of ribosome"/>
    <property type="evidence" value="ECO:0007669"/>
    <property type="project" value="InterPro"/>
</dbReference>
<dbReference type="PROSITE" id="PS50889">
    <property type="entry name" value="S4"/>
    <property type="match status" value="1"/>
</dbReference>
<dbReference type="SMART" id="SM00363">
    <property type="entry name" value="S4"/>
    <property type="match status" value="1"/>
</dbReference>
<evidence type="ECO:0000313" key="11">
    <source>
        <dbReference type="EMBL" id="HGU52016.1"/>
    </source>
</evidence>
<keyword evidence="5 7" id="KW-0687">Ribonucleoprotein</keyword>
<dbReference type="NCBIfam" id="NF003717">
    <property type="entry name" value="PRK05327.1"/>
    <property type="match status" value="1"/>
</dbReference>
<comment type="similarity">
    <text evidence="1 7">Belongs to the universal ribosomal protein uS4 family.</text>
</comment>
<dbReference type="PANTHER" id="PTHR11831">
    <property type="entry name" value="30S 40S RIBOSOMAL PROTEIN"/>
    <property type="match status" value="1"/>
</dbReference>
<evidence type="ECO:0000256" key="1">
    <source>
        <dbReference type="ARBA" id="ARBA00007465"/>
    </source>
</evidence>
<dbReference type="KEGG" id="fng:JM64_00055"/>
<dbReference type="PATRIC" id="fig|93466.3.peg.11"/>
<dbReference type="Pfam" id="PF01479">
    <property type="entry name" value="S4"/>
    <property type="match status" value="1"/>
</dbReference>
<dbReference type="NCBIfam" id="TIGR01017">
    <property type="entry name" value="rpsD_bact"/>
    <property type="match status" value="1"/>
</dbReference>
<keyword evidence="4 7" id="KW-0689">Ribosomal protein</keyword>
<protein>
    <recommendedName>
        <fullName evidence="6 7">Small ribosomal subunit protein uS4</fullName>
    </recommendedName>
</protein>
<gene>
    <name evidence="7" type="primary">rpsD</name>
    <name evidence="11" type="ORF">ENT78_00560</name>
    <name evidence="10" type="ORF">JM64_00055</name>
</gene>
<dbReference type="GO" id="GO:0042274">
    <property type="term" value="P:ribosomal small subunit biogenesis"/>
    <property type="evidence" value="ECO:0007669"/>
    <property type="project" value="TreeGrafter"/>
</dbReference>
<dbReference type="EMBL" id="DSZZ01000031">
    <property type="protein sequence ID" value="HGU52016.1"/>
    <property type="molecule type" value="Genomic_DNA"/>
</dbReference>
<evidence type="ECO:0000256" key="7">
    <source>
        <dbReference type="HAMAP-Rule" id="MF_01306"/>
    </source>
</evidence>
<organism evidence="10 12">
    <name type="scientific">Fervidobacterium pennivorans</name>
    <dbReference type="NCBI Taxonomy" id="93466"/>
    <lineage>
        <taxon>Bacteria</taxon>
        <taxon>Thermotogati</taxon>
        <taxon>Thermotogota</taxon>
        <taxon>Thermotogae</taxon>
        <taxon>Thermotogales</taxon>
        <taxon>Fervidobacteriaceae</taxon>
        <taxon>Fervidobacterium</taxon>
    </lineage>
</organism>
<evidence type="ECO:0000313" key="10">
    <source>
        <dbReference type="EMBL" id="ANE40595.1"/>
    </source>
</evidence>